<reference evidence="1 4" key="1">
    <citation type="journal article" date="2015" name="Genome Announc.">
        <title>Complete Genome Sequence of the Nitrogen-Fixing and Solvent-Producing Clostridium pasteurianum DSM 525.</title>
        <authorList>
            <person name="Poehlein A."/>
            <person name="Grosse-Honebrink A."/>
            <person name="Zhang Y."/>
            <person name="Minton N.P."/>
            <person name="Daniel R."/>
        </authorList>
    </citation>
    <scope>NUCLEOTIDE SEQUENCE [LARGE SCALE GENOMIC DNA]</scope>
    <source>
        <strain evidence="1">DSM 525</strain>
        <strain evidence="4">DSM 525 / ATCC 6013</strain>
    </source>
</reference>
<dbReference type="PROSITE" id="PS51257">
    <property type="entry name" value="PROKAR_LIPOPROTEIN"/>
    <property type="match status" value="1"/>
</dbReference>
<keyword evidence="4" id="KW-1185">Reference proteome</keyword>
<dbReference type="EMBL" id="JPGY02000001">
    <property type="protein sequence ID" value="KRU12528.1"/>
    <property type="molecule type" value="Genomic_DNA"/>
</dbReference>
<dbReference type="SUPFAM" id="SSF82171">
    <property type="entry name" value="DPP6 N-terminal domain-like"/>
    <property type="match status" value="1"/>
</dbReference>
<dbReference type="eggNOG" id="ENOG5030G73">
    <property type="taxonomic scope" value="Bacteria"/>
</dbReference>
<dbReference type="InterPro" id="IPR011042">
    <property type="entry name" value="6-blade_b-propeller_TolB-like"/>
</dbReference>
<evidence type="ECO:0000313" key="1">
    <source>
        <dbReference type="EMBL" id="AJA51465.1"/>
    </source>
</evidence>
<dbReference type="KEGG" id="cpae:CPAST_c13980"/>
<dbReference type="AlphaFoldDB" id="A0A0H3J3Q6"/>
<dbReference type="Proteomes" id="UP000028042">
    <property type="component" value="Unassembled WGS sequence"/>
</dbReference>
<proteinExistence type="predicted"/>
<dbReference type="Proteomes" id="UP000030905">
    <property type="component" value="Chromosome"/>
</dbReference>
<dbReference type="EMBL" id="CP009268">
    <property type="protein sequence ID" value="AJA51465.1"/>
    <property type="molecule type" value="Genomic_DNA"/>
</dbReference>
<protein>
    <submittedName>
        <fullName evidence="1">Uncharacterized protein</fullName>
    </submittedName>
</protein>
<reference evidence="2 3" key="3">
    <citation type="journal article" name="Genome Announc.">
        <title>Improved Draft Genome Sequence of Clostridium pasteurianum Strain ATCC 6013 (DSM 525) Using a Hybrid Next-Generation Sequencing Approach.</title>
        <authorList>
            <person name="Pyne M.E."/>
            <person name="Utturkar S."/>
            <person name="Brown S.D."/>
            <person name="Moo-Young M."/>
            <person name="Chung D.A."/>
            <person name="Chou C.P."/>
        </authorList>
    </citation>
    <scope>NUCLEOTIDE SEQUENCE [LARGE SCALE GENOMIC DNA]</scope>
    <source>
        <strain evidence="2 3">ATCC 6013</strain>
    </source>
</reference>
<evidence type="ECO:0000313" key="3">
    <source>
        <dbReference type="Proteomes" id="UP000028042"/>
    </source>
</evidence>
<dbReference type="KEGG" id="cpat:CLPA_c13980"/>
<dbReference type="RefSeq" id="WP_003447939.1">
    <property type="nucleotide sequence ID" value="NZ_ANZB01000018.1"/>
</dbReference>
<dbReference type="GeneID" id="93073573"/>
<evidence type="ECO:0000313" key="4">
    <source>
        <dbReference type="Proteomes" id="UP000030905"/>
    </source>
</evidence>
<dbReference type="PATRIC" id="fig|1262449.3.peg.3849"/>
<dbReference type="Gene3D" id="2.120.10.30">
    <property type="entry name" value="TolB, C-terminal domain"/>
    <property type="match status" value="1"/>
</dbReference>
<accession>A0A0H3J3Q6</accession>
<sequence>MKRKAKNILIIIGIPVFIIVGCLGLDKLITAHGQSISQKPEVVWNDSSALSLTDDKPLEIVSKKTYGNVQGFSENFGFINSNEAIVGIGMDRDKFYKKYTKALSKMTDKESNEAMDDFQGSVYKLNLTTFEKYPLNIETKNVTEAVVSNINKLRYAKDNKYNLYDINANKNIEYDNFKEDWKTSWSSNWSEDGNYLIRQQNSNINLYDIKNNKNKEIKIDKKYVNMGSLQNFYSRDGKDIYFIGEQYKDNDLNNRRQGIFKVNSETEKIDEVLLFPYVNISAGNSIELPLIGTIRKGNLIMNGLSFDIYGILDNGKKIIFDGILNNSEGLYVYDVDTRKFYNLINHVNSKESKYALPFWISPDKSKIIYKNIVIKNNKDQWNLYAAKINGNNLTDRKLLAENINTLGNIYNEVQWSPDSKSILYFTGKNQTTKNEFTFMDKNEVNIVTFK</sequence>
<gene>
    <name evidence="1" type="ORF">CLPA_c13980</name>
    <name evidence="2" type="ORF">CP6013_01776</name>
</gene>
<name>A0A0H3J3Q6_CLOPA</name>
<reference evidence="2" key="2">
    <citation type="submission" date="2015-10" db="EMBL/GenBank/DDBJ databases">
        <title>Improved Draft Genome Sequence of Clostridium pasteurianum Strain ATCC 6013 (DSM 525) Using a Hybrid Next-Generation Sequencing Approach.</title>
        <authorList>
            <person name="Pyne M.E."/>
            <person name="Utturkar S.M."/>
            <person name="Brown S.D."/>
            <person name="Moo-Young M."/>
            <person name="Chung D.A."/>
            <person name="Chou P.C."/>
        </authorList>
    </citation>
    <scope>NUCLEOTIDE SEQUENCE</scope>
    <source>
        <strain evidence="2">ATCC 6013</strain>
    </source>
</reference>
<evidence type="ECO:0000313" key="2">
    <source>
        <dbReference type="EMBL" id="KRU12528.1"/>
    </source>
</evidence>
<organism evidence="1 4">
    <name type="scientific">Clostridium pasteurianum DSM 525 = ATCC 6013</name>
    <dbReference type="NCBI Taxonomy" id="1262449"/>
    <lineage>
        <taxon>Bacteria</taxon>
        <taxon>Bacillati</taxon>
        <taxon>Bacillota</taxon>
        <taxon>Clostridia</taxon>
        <taxon>Eubacteriales</taxon>
        <taxon>Clostridiaceae</taxon>
        <taxon>Clostridium</taxon>
    </lineage>
</organism>